<dbReference type="PANTHER" id="PTHR13794:SF58">
    <property type="entry name" value="MITOCHONDRIAL ENOLASE SUPERFAMILY MEMBER 1"/>
    <property type="match status" value="1"/>
</dbReference>
<dbReference type="Gene3D" id="3.20.20.120">
    <property type="entry name" value="Enolase-like C-terminal domain"/>
    <property type="match status" value="1"/>
</dbReference>
<dbReference type="InterPro" id="IPR036849">
    <property type="entry name" value="Enolase-like_C_sf"/>
</dbReference>
<dbReference type="InterPro" id="IPR029017">
    <property type="entry name" value="Enolase-like_N"/>
</dbReference>
<evidence type="ECO:0000256" key="1">
    <source>
        <dbReference type="ARBA" id="ARBA00001946"/>
    </source>
</evidence>
<accession>A0A543DK42</accession>
<dbReference type="InterPro" id="IPR013341">
    <property type="entry name" value="Mandelate_racemase_N_dom"/>
</dbReference>
<dbReference type="GO" id="GO:0016836">
    <property type="term" value="F:hydro-lyase activity"/>
    <property type="evidence" value="ECO:0007669"/>
    <property type="project" value="TreeGrafter"/>
</dbReference>
<comment type="cofactor">
    <cofactor evidence="1">
        <name>Mg(2+)</name>
        <dbReference type="ChEBI" id="CHEBI:18420"/>
    </cofactor>
</comment>
<dbReference type="Pfam" id="PF13378">
    <property type="entry name" value="MR_MLE_C"/>
    <property type="match status" value="1"/>
</dbReference>
<dbReference type="GO" id="GO:0000287">
    <property type="term" value="F:magnesium ion binding"/>
    <property type="evidence" value="ECO:0007669"/>
    <property type="project" value="TreeGrafter"/>
</dbReference>
<dbReference type="Proteomes" id="UP000315677">
    <property type="component" value="Unassembled WGS sequence"/>
</dbReference>
<dbReference type="Pfam" id="PF02746">
    <property type="entry name" value="MR_MLE_N"/>
    <property type="match status" value="1"/>
</dbReference>
<evidence type="ECO:0000313" key="6">
    <source>
        <dbReference type="Proteomes" id="UP000315677"/>
    </source>
</evidence>
<dbReference type="GO" id="GO:0016052">
    <property type="term" value="P:carbohydrate catabolic process"/>
    <property type="evidence" value="ECO:0007669"/>
    <property type="project" value="TreeGrafter"/>
</dbReference>
<reference evidence="5 6" key="1">
    <citation type="submission" date="2019-06" db="EMBL/GenBank/DDBJ databases">
        <title>Sequencing the genomes of 1000 actinobacteria strains.</title>
        <authorList>
            <person name="Klenk H.-P."/>
        </authorList>
    </citation>
    <scope>NUCLEOTIDE SEQUENCE [LARGE SCALE GENOMIC DNA]</scope>
    <source>
        <strain evidence="5 6">DSM 45301</strain>
    </source>
</reference>
<dbReference type="InterPro" id="IPR046945">
    <property type="entry name" value="RHMD-like"/>
</dbReference>
<keyword evidence="2" id="KW-0479">Metal-binding</keyword>
<dbReference type="PANTHER" id="PTHR13794">
    <property type="entry name" value="ENOLASE SUPERFAMILY, MANDELATE RACEMASE"/>
    <property type="match status" value="1"/>
</dbReference>
<dbReference type="SUPFAM" id="SSF54826">
    <property type="entry name" value="Enolase N-terminal domain-like"/>
    <property type="match status" value="1"/>
</dbReference>
<dbReference type="InterPro" id="IPR013342">
    <property type="entry name" value="Mandelate_racemase_C"/>
</dbReference>
<sequence>MARIDRVEVTSFSVELRDFARRYTDDAVAGSLVYSPGALTRRPALLTRIHTEDGHVGEFAYWARPDTVEQAIDAARIAVGRHWHSREQIYRVARRQARPKHSYGLSWIDNALWDLAGKAWGASLTEMLGGFRTTIPCYVSCHNGDRLGSLSTKESVAEFFGGLQHQGVRGFKMHSWHEGDKWEEAENVAYLRSVLGDRTELMLDPACVFDSVSDAIFVGKAAQDAGFKWYEDPLRPLGVGAFPHKQLREALDIPILQTEHVPGPEAKADFLLGGGTDLLRVDAQLDLGVTGCLRTIKFAEALGVNVEVHGPSPVHRHLIAAMQNTTWYEIANTSPAMSDPSPAIYTCGYDDDLASIAADGTVAVPSGPGIGVEYDTELIEKQILRSQTVTASDV</sequence>
<dbReference type="SFLD" id="SFLDS00001">
    <property type="entry name" value="Enolase"/>
    <property type="match status" value="1"/>
</dbReference>
<dbReference type="OrthoDB" id="9796450at2"/>
<keyword evidence="3" id="KW-0460">Magnesium</keyword>
<organism evidence="5 6">
    <name type="scientific">Pseudonocardia kunmingensis</name>
    <dbReference type="NCBI Taxonomy" id="630975"/>
    <lineage>
        <taxon>Bacteria</taxon>
        <taxon>Bacillati</taxon>
        <taxon>Actinomycetota</taxon>
        <taxon>Actinomycetes</taxon>
        <taxon>Pseudonocardiales</taxon>
        <taxon>Pseudonocardiaceae</taxon>
        <taxon>Pseudonocardia</taxon>
    </lineage>
</organism>
<evidence type="ECO:0000256" key="3">
    <source>
        <dbReference type="ARBA" id="ARBA00022842"/>
    </source>
</evidence>
<name>A0A543DK42_9PSEU</name>
<evidence type="ECO:0000256" key="2">
    <source>
        <dbReference type="ARBA" id="ARBA00022723"/>
    </source>
</evidence>
<evidence type="ECO:0000259" key="4">
    <source>
        <dbReference type="SMART" id="SM00922"/>
    </source>
</evidence>
<proteinExistence type="predicted"/>
<gene>
    <name evidence="5" type="ORF">FB558_5467</name>
</gene>
<dbReference type="RefSeq" id="WP_142058050.1">
    <property type="nucleotide sequence ID" value="NZ_VFPA01000003.1"/>
</dbReference>
<feature type="domain" description="Mandelate racemase/muconate lactonizing enzyme C-terminal" evidence="4">
    <location>
        <begin position="153"/>
        <end position="254"/>
    </location>
</feature>
<dbReference type="SUPFAM" id="SSF51604">
    <property type="entry name" value="Enolase C-terminal domain-like"/>
    <property type="match status" value="1"/>
</dbReference>
<protein>
    <submittedName>
        <fullName evidence="5">L-alanine-DL-glutamate epimerase-like enolase superfamily enzyme</fullName>
    </submittedName>
</protein>
<keyword evidence="6" id="KW-1185">Reference proteome</keyword>
<dbReference type="AlphaFoldDB" id="A0A543DK42"/>
<dbReference type="EMBL" id="VFPA01000003">
    <property type="protein sequence ID" value="TQM09700.1"/>
    <property type="molecule type" value="Genomic_DNA"/>
</dbReference>
<comment type="caution">
    <text evidence="5">The sequence shown here is derived from an EMBL/GenBank/DDBJ whole genome shotgun (WGS) entry which is preliminary data.</text>
</comment>
<dbReference type="Gene3D" id="3.30.390.10">
    <property type="entry name" value="Enolase-like, N-terminal domain"/>
    <property type="match status" value="1"/>
</dbReference>
<dbReference type="SMART" id="SM00922">
    <property type="entry name" value="MR_MLE"/>
    <property type="match status" value="1"/>
</dbReference>
<dbReference type="InterPro" id="IPR029065">
    <property type="entry name" value="Enolase_C-like"/>
</dbReference>
<evidence type="ECO:0000313" key="5">
    <source>
        <dbReference type="EMBL" id="TQM09700.1"/>
    </source>
</evidence>